<reference evidence="2" key="2">
    <citation type="submission" date="2015-01" db="EMBL/GenBank/DDBJ databases">
        <title>Evolutionary Origins and Diversification of the Mycorrhizal Mutualists.</title>
        <authorList>
            <consortium name="DOE Joint Genome Institute"/>
            <consortium name="Mycorrhizal Genomics Consortium"/>
            <person name="Kohler A."/>
            <person name="Kuo A."/>
            <person name="Nagy L.G."/>
            <person name="Floudas D."/>
            <person name="Copeland A."/>
            <person name="Barry K.W."/>
            <person name="Cichocki N."/>
            <person name="Veneault-Fourrey C."/>
            <person name="LaButti K."/>
            <person name="Lindquist E.A."/>
            <person name="Lipzen A."/>
            <person name="Lundell T."/>
            <person name="Morin E."/>
            <person name="Murat C."/>
            <person name="Riley R."/>
            <person name="Ohm R."/>
            <person name="Sun H."/>
            <person name="Tunlid A."/>
            <person name="Henrissat B."/>
            <person name="Grigoriev I.V."/>
            <person name="Hibbett D.S."/>
            <person name="Martin F."/>
        </authorList>
    </citation>
    <scope>NUCLEOTIDE SEQUENCE [LARGE SCALE GENOMIC DNA]</scope>
    <source>
        <strain evidence="2">Foug A</strain>
    </source>
</reference>
<accession>A0A0C3AIL2</accession>
<reference evidence="1 2" key="1">
    <citation type="submission" date="2014-04" db="EMBL/GenBank/DDBJ databases">
        <authorList>
            <consortium name="DOE Joint Genome Institute"/>
            <person name="Kuo A."/>
            <person name="Kohler A."/>
            <person name="Nagy L.G."/>
            <person name="Floudas D."/>
            <person name="Copeland A."/>
            <person name="Barry K.W."/>
            <person name="Cichocki N."/>
            <person name="Veneault-Fourrey C."/>
            <person name="LaButti K."/>
            <person name="Lindquist E.A."/>
            <person name="Lipzen A."/>
            <person name="Lundell T."/>
            <person name="Morin E."/>
            <person name="Murat C."/>
            <person name="Sun H."/>
            <person name="Tunlid A."/>
            <person name="Henrissat B."/>
            <person name="Grigoriev I.V."/>
            <person name="Hibbett D.S."/>
            <person name="Martin F."/>
            <person name="Nordberg H.P."/>
            <person name="Cantor M.N."/>
            <person name="Hua S.X."/>
        </authorList>
    </citation>
    <scope>NUCLEOTIDE SEQUENCE [LARGE SCALE GENOMIC DNA]</scope>
    <source>
        <strain evidence="1 2">Foug A</strain>
    </source>
</reference>
<dbReference type="Proteomes" id="UP000053989">
    <property type="component" value="Unassembled WGS sequence"/>
</dbReference>
<gene>
    <name evidence="1" type="ORF">SCLCIDRAFT_1212810</name>
</gene>
<proteinExistence type="predicted"/>
<dbReference type="HOGENOM" id="CLU_2470410_0_0_1"/>
<dbReference type="EMBL" id="KN822026">
    <property type="protein sequence ID" value="KIM64747.1"/>
    <property type="molecule type" value="Genomic_DNA"/>
</dbReference>
<protein>
    <submittedName>
        <fullName evidence="1">Uncharacterized protein</fullName>
    </submittedName>
</protein>
<keyword evidence="2" id="KW-1185">Reference proteome</keyword>
<dbReference type="InParanoid" id="A0A0C3AIL2"/>
<evidence type="ECO:0000313" key="1">
    <source>
        <dbReference type="EMBL" id="KIM64747.1"/>
    </source>
</evidence>
<dbReference type="AlphaFoldDB" id="A0A0C3AIL2"/>
<sequence>MRISGKRDILLHGLLNSTLFFLLFGDSLTASRGLFLLPNNTALNAICAFSSQDGLTAVCREVVDSLDLDHFHHCQGPVRTGEKQLEQP</sequence>
<organism evidence="1 2">
    <name type="scientific">Scleroderma citrinum Foug A</name>
    <dbReference type="NCBI Taxonomy" id="1036808"/>
    <lineage>
        <taxon>Eukaryota</taxon>
        <taxon>Fungi</taxon>
        <taxon>Dikarya</taxon>
        <taxon>Basidiomycota</taxon>
        <taxon>Agaricomycotina</taxon>
        <taxon>Agaricomycetes</taxon>
        <taxon>Agaricomycetidae</taxon>
        <taxon>Boletales</taxon>
        <taxon>Sclerodermatineae</taxon>
        <taxon>Sclerodermataceae</taxon>
        <taxon>Scleroderma</taxon>
    </lineage>
</organism>
<evidence type="ECO:0000313" key="2">
    <source>
        <dbReference type="Proteomes" id="UP000053989"/>
    </source>
</evidence>
<name>A0A0C3AIL2_9AGAM</name>